<proteinExistence type="predicted"/>
<evidence type="ECO:0000313" key="5">
    <source>
        <dbReference type="Proteomes" id="UP001390339"/>
    </source>
</evidence>
<dbReference type="InterPro" id="IPR027417">
    <property type="entry name" value="P-loop_NTPase"/>
</dbReference>
<dbReference type="Gene3D" id="3.40.50.300">
    <property type="entry name" value="P-loop containing nucleotide triphosphate hydrolases"/>
    <property type="match status" value="1"/>
</dbReference>
<dbReference type="PANTHER" id="PTHR10039:SF5">
    <property type="entry name" value="NACHT DOMAIN-CONTAINING PROTEIN"/>
    <property type="match status" value="1"/>
</dbReference>
<evidence type="ECO:0000256" key="1">
    <source>
        <dbReference type="ARBA" id="ARBA00022737"/>
    </source>
</evidence>
<evidence type="ECO:0000259" key="2">
    <source>
        <dbReference type="Pfam" id="PF24883"/>
    </source>
</evidence>
<dbReference type="SUPFAM" id="SSF52540">
    <property type="entry name" value="P-loop containing nucleoside triphosphate hydrolases"/>
    <property type="match status" value="1"/>
</dbReference>
<gene>
    <name evidence="4" type="ORF">PGQ11_005804</name>
</gene>
<dbReference type="InterPro" id="IPR056884">
    <property type="entry name" value="NPHP3-like_N"/>
</dbReference>
<dbReference type="EMBL" id="JAPCWZ010000003">
    <property type="protein sequence ID" value="KAK8875290.1"/>
    <property type="molecule type" value="Genomic_DNA"/>
</dbReference>
<organism evidence="4 5">
    <name type="scientific">Apiospora arundinis</name>
    <dbReference type="NCBI Taxonomy" id="335852"/>
    <lineage>
        <taxon>Eukaryota</taxon>
        <taxon>Fungi</taxon>
        <taxon>Dikarya</taxon>
        <taxon>Ascomycota</taxon>
        <taxon>Pezizomycotina</taxon>
        <taxon>Sordariomycetes</taxon>
        <taxon>Xylariomycetidae</taxon>
        <taxon>Amphisphaeriales</taxon>
        <taxon>Apiosporaceae</taxon>
        <taxon>Apiospora</taxon>
    </lineage>
</organism>
<evidence type="ECO:0000259" key="3">
    <source>
        <dbReference type="Pfam" id="PF25053"/>
    </source>
</evidence>
<evidence type="ECO:0000313" key="4">
    <source>
        <dbReference type="EMBL" id="KAK8875290.1"/>
    </source>
</evidence>
<feature type="domain" description="Nephrocystin 3-like N-terminal" evidence="2">
    <location>
        <begin position="290"/>
        <end position="450"/>
    </location>
</feature>
<protein>
    <recommendedName>
        <fullName evidence="6">NACHT domain-containing protein</fullName>
    </recommendedName>
</protein>
<dbReference type="Proteomes" id="UP001390339">
    <property type="component" value="Unassembled WGS sequence"/>
</dbReference>
<feature type="domain" description="DUF7791" evidence="3">
    <location>
        <begin position="567"/>
        <end position="695"/>
    </location>
</feature>
<accession>A0ABR2JE90</accession>
<reference evidence="4 5" key="1">
    <citation type="journal article" date="2024" name="IMA Fungus">
        <title>Apiospora arundinis, a panoply of carbohydrate-active enzymes and secondary metabolites.</title>
        <authorList>
            <person name="Sorensen T."/>
            <person name="Petersen C."/>
            <person name="Muurmann A.T."/>
            <person name="Christiansen J.V."/>
            <person name="Brundto M.L."/>
            <person name="Overgaard C.K."/>
            <person name="Boysen A.T."/>
            <person name="Wollenberg R.D."/>
            <person name="Larsen T.O."/>
            <person name="Sorensen J.L."/>
            <person name="Nielsen K.L."/>
            <person name="Sondergaard T.E."/>
        </authorList>
    </citation>
    <scope>NUCLEOTIDE SEQUENCE [LARGE SCALE GENOMIC DNA]</scope>
    <source>
        <strain evidence="4 5">AAU 773</strain>
    </source>
</reference>
<dbReference type="InterPro" id="IPR056693">
    <property type="entry name" value="DUF7791"/>
</dbReference>
<dbReference type="Pfam" id="PF25053">
    <property type="entry name" value="DUF7791"/>
    <property type="match status" value="1"/>
</dbReference>
<dbReference type="Pfam" id="PF24883">
    <property type="entry name" value="NPHP3_N"/>
    <property type="match status" value="1"/>
</dbReference>
<keyword evidence="1" id="KW-0677">Repeat</keyword>
<comment type="caution">
    <text evidence="4">The sequence shown here is derived from an EMBL/GenBank/DDBJ whole genome shotgun (WGS) entry which is preliminary data.</text>
</comment>
<sequence length="1121" mass="128036">MDPFAAIGLASAITTFIDFGSKIVKISKEIHGSASGVSNANADLESLTKSMGELAINLKPSKNPPDLSVSEKGLLEVCHECEGLSADLLKVLDHIKSKTPGTKRSSVLTAIRHLKNKKNMEELGLKLENCKAMFQIQLGRIMRDELGQKLESIVNSGNVHESEIRSLRKNTEILRSGVAVTSLEPKALEQLRLLLAHSDEAIEKAAQFLILKHLRDENMSLRFFHIPEAHSQTLSWIFDGLHKSFADHSLPRWYYSRHADPSKVNTDTFNAMMKARNDFISFLKDDPLHKEDSIFHISGKPGAGKSTLMKYLYKHQSTLGALREWAGGKRLIACHYFAWRPGNPIQNTIRGLLTTLLYSILREAPALSNIAFEQQWHSFRASHFVDISPEEVRRGLDAILKNKDTFNTHRFCIFIDGLDEFLEEPENVIQQIRDWATIGGSDIKLLVSSREWLIFQQRFQRCPRLTLQAINRRDILLRIKDGLETIEGLETRDDRSEILALGYGLVEKAEGVFLWAKLALSTVQESVMSDDSVADMKRKIDSLPMELEEVFQHIFDSVRNHRYETERRRAMLTLQLVLENSGHGGGFQLMRYSFVDDYDNDQHFVLKSQFQSWSKAEVADRLSRAAKQVLRRCFGLVEVTSLKQGPRLTFVHRAVSEFMDRKHASQDMDAFTTDFDTLDFTCQSFLATIKFIDPPLDYYATVNHRPGDHHHLKYCPAFYWTDPPTLSHDRLLTNNLSPDQTPVNIPLSSFQHDLLRLFDDARLPVYTKHRIPESFIYCLVEICMVRIQSGYEVTYGTPEYTYDGDPRACGVAESVLLAICSGGLYWLVQPAILLSQQQSNLNGTGLELLLWYTLRGISSVAHVHAPDQCIFRTLDCLLLACCQGTKGLPHKEMWIPNYWPGLWRRFIWSGFWDARGFMGSTALEPLLRIFLLYGAPPDLCFQVTRYLRQKHCYWMVNSLDLPQHAGASRRIRFKGRRRDTWSTPVYDGETHVILPRGVLPQMLETHLIHNRNAENTFSLHGLVGLWFPPRRAKVLQYLIEKSMARRGPPSHQEVIEMKANRDLDVDIQNGITFETPVHLPRPKWVMDYDPPDLGWEDWAKDAYIGDSDAFDNDEVDSLGLG</sequence>
<keyword evidence="5" id="KW-1185">Reference proteome</keyword>
<evidence type="ECO:0008006" key="6">
    <source>
        <dbReference type="Google" id="ProtNLM"/>
    </source>
</evidence>
<name>A0ABR2JE90_9PEZI</name>
<dbReference type="PANTHER" id="PTHR10039">
    <property type="entry name" value="AMELOGENIN"/>
    <property type="match status" value="1"/>
</dbReference>